<dbReference type="Proteomes" id="UP000507470">
    <property type="component" value="Unassembled WGS sequence"/>
</dbReference>
<dbReference type="EMBL" id="CACVKT020004679">
    <property type="protein sequence ID" value="CAC5391228.1"/>
    <property type="molecule type" value="Genomic_DNA"/>
</dbReference>
<evidence type="ECO:0000256" key="1">
    <source>
        <dbReference type="ARBA" id="ARBA00008535"/>
    </source>
</evidence>
<evidence type="ECO:0000256" key="3">
    <source>
        <dbReference type="SAM" id="Coils"/>
    </source>
</evidence>
<accession>A0A6J8C4D3</accession>
<protein>
    <recommendedName>
        <fullName evidence="4">AIG1-type G domain-containing protein</fullName>
    </recommendedName>
</protein>
<name>A0A6J8C4D3_MYTCO</name>
<dbReference type="InterPro" id="IPR006703">
    <property type="entry name" value="G_AIG1"/>
</dbReference>
<dbReference type="InterPro" id="IPR027417">
    <property type="entry name" value="P-loop_NTPase"/>
</dbReference>
<dbReference type="OrthoDB" id="6190229at2759"/>
<keyword evidence="3" id="KW-0175">Coiled coil</keyword>
<evidence type="ECO:0000313" key="6">
    <source>
        <dbReference type="Proteomes" id="UP000507470"/>
    </source>
</evidence>
<dbReference type="SUPFAM" id="SSF47986">
    <property type="entry name" value="DEATH domain"/>
    <property type="match status" value="1"/>
</dbReference>
<comment type="similarity">
    <text evidence="1">Belongs to the TRAFAC class TrmE-Era-EngA-EngB-Septin-like GTPase superfamily. AIG1/Toc34/Toc159-like paraseptin GTPase family. IAN subfamily.</text>
</comment>
<feature type="domain" description="AIG1-type G" evidence="4">
    <location>
        <begin position="442"/>
        <end position="640"/>
    </location>
</feature>
<dbReference type="InterPro" id="IPR011029">
    <property type="entry name" value="DEATH-like_dom_sf"/>
</dbReference>
<evidence type="ECO:0000259" key="4">
    <source>
        <dbReference type="Pfam" id="PF04548"/>
    </source>
</evidence>
<dbReference type="Gene3D" id="3.40.50.300">
    <property type="entry name" value="P-loop containing nucleotide triphosphate hydrolases"/>
    <property type="match status" value="1"/>
</dbReference>
<organism evidence="5 6">
    <name type="scientific">Mytilus coruscus</name>
    <name type="common">Sea mussel</name>
    <dbReference type="NCBI Taxonomy" id="42192"/>
    <lineage>
        <taxon>Eukaryota</taxon>
        <taxon>Metazoa</taxon>
        <taxon>Spiralia</taxon>
        <taxon>Lophotrochozoa</taxon>
        <taxon>Mollusca</taxon>
        <taxon>Bivalvia</taxon>
        <taxon>Autobranchia</taxon>
        <taxon>Pteriomorphia</taxon>
        <taxon>Mytilida</taxon>
        <taxon>Mytiloidea</taxon>
        <taxon>Mytilidae</taxon>
        <taxon>Mytilinae</taxon>
        <taxon>Mytilus</taxon>
    </lineage>
</organism>
<sequence>MNSDSAKAYGHAYKMSTAIMSRPTRNTDGCQLEVTRHGRFRNITSNVFKRNGHYEMLLRELEINSLLPIFRRSLVLTDNELSKIKQQTHRRRRVAEFLEIMFDQPTEAWIDKVLLILEENEHCHVVRQLQGLRELFPPNQIRIIRPVQYQLRVVLEEDDMVRDLQRVEDSQILDDALEYLDFSILNIYDGSLCFLLDPVSEQAINELWQKSKNIPKIKKFLGRILARFRTRQSFANKREIRVEISEIEDDFLIRVDDHAELNDLYTIVEKKPKQCSGCFRQTVLGNYQTILDEIETSMMEETFKTDIVPGCIKKACIDEKDKRSRLERADIFLQFVLTNEKLLMAFKRIYEKSSEVAPKPMYCGPHSLETELIKDTKKHRETIELCFVIHYEAKDDNIVISSATHEFRNSWPNLDLPDKISKSEYAEIEKSISSGKRYEEVRIVVAGKGSFIKTEITEAILGDGILKSQRYGIGERELALGTTQLQRGRTVDKMFEKVFTVTTTPDISGSPLKALRDEILKFLTMTSPGPHIVILAVNSSLRIEYENFDDMLKPFMDVFGEQFQEYIVLALEEEFSHRTSLFSNSPICKKLVQKNRILYLEYGRRRLFVSDMLSFIEKIQRQTKVSYFSNPLYERTEQVLRLKSLEQYDTQLEEVREQETEIALLREKLIMLEGQRKVTQGLDTRESAIEHFNPRLLRQSLQHEIDKETSTCNIL</sequence>
<feature type="coiled-coil region" evidence="3">
    <location>
        <begin position="648"/>
        <end position="675"/>
    </location>
</feature>
<keyword evidence="6" id="KW-1185">Reference proteome</keyword>
<keyword evidence="2" id="KW-0547">Nucleotide-binding</keyword>
<dbReference type="CDD" id="cd01671">
    <property type="entry name" value="CARD"/>
    <property type="match status" value="1"/>
</dbReference>
<reference evidence="5 6" key="1">
    <citation type="submission" date="2020-06" db="EMBL/GenBank/DDBJ databases">
        <authorList>
            <person name="Li R."/>
            <person name="Bekaert M."/>
        </authorList>
    </citation>
    <scope>NUCLEOTIDE SEQUENCE [LARGE SCALE GENOMIC DNA]</scope>
    <source>
        <strain evidence="6">wild</strain>
    </source>
</reference>
<proteinExistence type="inferred from homology"/>
<evidence type="ECO:0000313" key="5">
    <source>
        <dbReference type="EMBL" id="CAC5391228.1"/>
    </source>
</evidence>
<dbReference type="Gene3D" id="1.10.533.10">
    <property type="entry name" value="Death Domain, Fas"/>
    <property type="match status" value="1"/>
</dbReference>
<evidence type="ECO:0000256" key="2">
    <source>
        <dbReference type="ARBA" id="ARBA00022741"/>
    </source>
</evidence>
<dbReference type="GO" id="GO:0005525">
    <property type="term" value="F:GTP binding"/>
    <property type="evidence" value="ECO:0007669"/>
    <property type="project" value="InterPro"/>
</dbReference>
<gene>
    <name evidence="5" type="ORF">MCOR_26250</name>
</gene>
<dbReference type="AlphaFoldDB" id="A0A6J8C4D3"/>
<dbReference type="Pfam" id="PF04548">
    <property type="entry name" value="AIG1"/>
    <property type="match status" value="1"/>
</dbReference>